<evidence type="ECO:0000256" key="1">
    <source>
        <dbReference type="ARBA" id="ARBA00005228"/>
    </source>
</evidence>
<comment type="caution">
    <text evidence="7">The sequence shown here is derived from an EMBL/GenBank/DDBJ whole genome shotgun (WGS) entry which is preliminary data.</text>
</comment>
<dbReference type="InterPro" id="IPR001375">
    <property type="entry name" value="Peptidase_S9_cat"/>
</dbReference>
<evidence type="ECO:0000259" key="5">
    <source>
        <dbReference type="Pfam" id="PF00326"/>
    </source>
</evidence>
<sequence length="692" mass="79600">MQAPLPKKIPTSLVLHGDSRTDDYYWMRERENPEVIAHLEAENAYFEEQTAHLRDFREQLFQEIKGRIKEDDSSVPYTKRGYVYRTGYELGDQYPRYYRTPVDGGEEALMFNVNEMAEPYDFYNIGGLNVSDDNRYVAYGEDTISRRIYTIHIRDLLTGQNLPDQIPNTTGGSVWSADGQYLFYSVKDEALRPYKIMRHRLGTAPQDDAVVYEETDETFRAYVYRSKSRKYIIIGSAQTVSTEYRLLQADDPLGKPRMFQARERDLEYGIEHLDDHFYVLTNYRAKNFQLMVTPEDQTEKEHWKTVIPNRPDVLLEGVELFRDYLVLSERQNGLTKLRVRPFDGEEYYLDFQDAAYMAYTSVNPDIDSHVLRYGYQSMTTPPTTYDFDLRTREQVLLKQQPVLGQFSPDDYRSERVWSESRDGIKVPLSIVYHKDTPRDGSAALLLYAYGSYGHSMDPSFSITRLSLLTRGMIFVIAHIRGGEEMGRQWYEDGKLLKKKNTFYDFIDAGEWLVRHGYTSTDRLYAMGGSAGGLLMGVVANLRPDLWAGIVSQVPFVDVVTTMLDDTIPLTTGEYDEWGNPNEAEYYHYIKSYSPVDQVTARDYPNVLVTTGLHDSQVQYWEPAKWVAKLREHATGTSTILFHTNMEAGHGGASGRFEAIREVARDYAWMLDQAGLADEKTPAGEEARGGSEA</sequence>
<reference evidence="7" key="1">
    <citation type="submission" date="2021-12" db="EMBL/GenBank/DDBJ databases">
        <authorList>
            <person name="Rodrigo-Torres L."/>
            <person name="Arahal R. D."/>
            <person name="Lucena T."/>
        </authorList>
    </citation>
    <scope>NUCLEOTIDE SEQUENCE</scope>
    <source>
        <strain evidence="7">CECT 8419</strain>
    </source>
</reference>
<dbReference type="PROSITE" id="PS00708">
    <property type="entry name" value="PRO_ENDOPEP_SER"/>
    <property type="match status" value="1"/>
</dbReference>
<dbReference type="Pfam" id="PF02897">
    <property type="entry name" value="Peptidase_S9_N"/>
    <property type="match status" value="1"/>
</dbReference>
<protein>
    <submittedName>
        <fullName evidence="7">Dipeptidyl aminopeptidase BI</fullName>
        <ecNumber evidence="7">3.4.14.-</ecNumber>
    </submittedName>
</protein>
<keyword evidence="7" id="KW-0031">Aminopeptidase</keyword>
<organism evidence="7 8">
    <name type="scientific">Neolewinella maritima</name>
    <dbReference type="NCBI Taxonomy" id="1383882"/>
    <lineage>
        <taxon>Bacteria</taxon>
        <taxon>Pseudomonadati</taxon>
        <taxon>Bacteroidota</taxon>
        <taxon>Saprospiria</taxon>
        <taxon>Saprospirales</taxon>
        <taxon>Lewinellaceae</taxon>
        <taxon>Neolewinella</taxon>
    </lineage>
</organism>
<keyword evidence="8" id="KW-1185">Reference proteome</keyword>
<evidence type="ECO:0000259" key="6">
    <source>
        <dbReference type="Pfam" id="PF02897"/>
    </source>
</evidence>
<dbReference type="PANTHER" id="PTHR11757:SF19">
    <property type="entry name" value="PROLYL ENDOPEPTIDASE-LIKE"/>
    <property type="match status" value="1"/>
</dbReference>
<dbReference type="InterPro" id="IPR002471">
    <property type="entry name" value="Pept_S9_AS"/>
</dbReference>
<dbReference type="GO" id="GO:0004177">
    <property type="term" value="F:aminopeptidase activity"/>
    <property type="evidence" value="ECO:0007669"/>
    <property type="project" value="UniProtKB-KW"/>
</dbReference>
<keyword evidence="2" id="KW-0645">Protease</keyword>
<dbReference type="InterPro" id="IPR051543">
    <property type="entry name" value="Serine_Peptidase_S9A"/>
</dbReference>
<feature type="domain" description="Peptidase S9 prolyl oligopeptidase catalytic" evidence="5">
    <location>
        <begin position="458"/>
        <end position="674"/>
    </location>
</feature>
<dbReference type="EC" id="3.4.14.-" evidence="7"/>
<keyword evidence="3 7" id="KW-0378">Hydrolase</keyword>
<comment type="similarity">
    <text evidence="1">Belongs to the peptidase S9A family.</text>
</comment>
<name>A0ABM9B0U5_9BACT</name>
<accession>A0ABM9B0U5</accession>
<gene>
    <name evidence="7" type="primary">dapb1</name>
    <name evidence="7" type="ORF">LEM8419_01391</name>
</gene>
<dbReference type="Gene3D" id="2.130.10.120">
    <property type="entry name" value="Prolyl oligopeptidase, N-terminal domain"/>
    <property type="match status" value="1"/>
</dbReference>
<dbReference type="PANTHER" id="PTHR11757">
    <property type="entry name" value="PROTEASE FAMILY S9A OLIGOPEPTIDASE"/>
    <property type="match status" value="1"/>
</dbReference>
<dbReference type="InterPro" id="IPR029058">
    <property type="entry name" value="AB_hydrolase_fold"/>
</dbReference>
<evidence type="ECO:0000313" key="7">
    <source>
        <dbReference type="EMBL" id="CAH1000242.1"/>
    </source>
</evidence>
<evidence type="ECO:0000313" key="8">
    <source>
        <dbReference type="Proteomes" id="UP000837803"/>
    </source>
</evidence>
<dbReference type="EMBL" id="CAKLPZ010000001">
    <property type="protein sequence ID" value="CAH1000242.1"/>
    <property type="molecule type" value="Genomic_DNA"/>
</dbReference>
<feature type="domain" description="Peptidase S9A N-terminal" evidence="6">
    <location>
        <begin position="12"/>
        <end position="400"/>
    </location>
</feature>
<dbReference type="PRINTS" id="PR00862">
    <property type="entry name" value="PROLIGOPTASE"/>
</dbReference>
<dbReference type="SUPFAM" id="SSF53474">
    <property type="entry name" value="alpha/beta-Hydrolases"/>
    <property type="match status" value="1"/>
</dbReference>
<dbReference type="RefSeq" id="WP_238750296.1">
    <property type="nucleotide sequence ID" value="NZ_CAKLPZ010000001.1"/>
</dbReference>
<keyword evidence="4" id="KW-0720">Serine protease</keyword>
<dbReference type="InterPro" id="IPR002470">
    <property type="entry name" value="Peptidase_S9A"/>
</dbReference>
<proteinExistence type="inferred from homology"/>
<dbReference type="SUPFAM" id="SSF50993">
    <property type="entry name" value="Peptidase/esterase 'gauge' domain"/>
    <property type="match status" value="1"/>
</dbReference>
<dbReference type="Pfam" id="PF00326">
    <property type="entry name" value="Peptidase_S9"/>
    <property type="match status" value="1"/>
</dbReference>
<evidence type="ECO:0000256" key="3">
    <source>
        <dbReference type="ARBA" id="ARBA00022801"/>
    </source>
</evidence>
<evidence type="ECO:0000256" key="2">
    <source>
        <dbReference type="ARBA" id="ARBA00022670"/>
    </source>
</evidence>
<evidence type="ECO:0000256" key="4">
    <source>
        <dbReference type="ARBA" id="ARBA00022825"/>
    </source>
</evidence>
<dbReference type="InterPro" id="IPR023302">
    <property type="entry name" value="Pept_S9A_N"/>
</dbReference>
<dbReference type="Proteomes" id="UP000837803">
    <property type="component" value="Unassembled WGS sequence"/>
</dbReference>
<dbReference type="Gene3D" id="3.40.50.1820">
    <property type="entry name" value="alpha/beta hydrolase"/>
    <property type="match status" value="1"/>
</dbReference>